<dbReference type="Pfam" id="PF10823">
    <property type="entry name" value="DUF2568"/>
    <property type="match status" value="1"/>
</dbReference>
<dbReference type="RefSeq" id="WP_350244948.1">
    <property type="nucleotide sequence ID" value="NZ_CP158299.1"/>
</dbReference>
<reference evidence="2" key="1">
    <citation type="submission" date="2024-06" db="EMBL/GenBank/DDBJ databases">
        <title>Draft Genome Sequence of Deinococcus sonorensis Type Strain KR-87, a Biofilm Producing Representative of the Genus Deinococcus.</title>
        <authorList>
            <person name="Boren L.S."/>
            <person name="Grosso R.A."/>
            <person name="Hugenberg-Cox A.N."/>
            <person name="Hill J.T.E."/>
            <person name="Albert C.M."/>
            <person name="Tuohy J.M."/>
        </authorList>
    </citation>
    <scope>NUCLEOTIDE SEQUENCE</scope>
    <source>
        <strain evidence="2">KR-87</strain>
    </source>
</reference>
<evidence type="ECO:0000256" key="1">
    <source>
        <dbReference type="SAM" id="Phobius"/>
    </source>
</evidence>
<feature type="transmembrane region" description="Helical" evidence="1">
    <location>
        <begin position="32"/>
        <end position="54"/>
    </location>
</feature>
<keyword evidence="1" id="KW-0812">Transmembrane</keyword>
<organism evidence="2">
    <name type="scientific">Deinococcus sonorensis KR-87</name>
    <dbReference type="NCBI Taxonomy" id="694439"/>
    <lineage>
        <taxon>Bacteria</taxon>
        <taxon>Thermotogati</taxon>
        <taxon>Deinococcota</taxon>
        <taxon>Deinococci</taxon>
        <taxon>Deinococcales</taxon>
        <taxon>Deinococcaceae</taxon>
        <taxon>Deinococcus</taxon>
    </lineage>
</organism>
<evidence type="ECO:0000313" key="2">
    <source>
        <dbReference type="EMBL" id="XBV86860.1"/>
    </source>
</evidence>
<feature type="transmembrane region" description="Helical" evidence="1">
    <location>
        <begin position="66"/>
        <end position="97"/>
    </location>
</feature>
<name>A0AAU7UEL6_9DEIO</name>
<dbReference type="AlphaFoldDB" id="A0AAU7UEL6"/>
<sequence>MMMLAIFAFLSELVAAVGLGVWGWRSSSLLGLQLLAALGLPLVFAVLWGLFVAPRATLPLPSGPRLLLKAVLFLVAGAALGTLAGRWPALVFLLVALGTSLLPDPA</sequence>
<keyword evidence="1" id="KW-1133">Transmembrane helix</keyword>
<keyword evidence="1" id="KW-0472">Membrane</keyword>
<protein>
    <submittedName>
        <fullName evidence="2">YrdB family protein</fullName>
    </submittedName>
</protein>
<accession>A0AAU7UEL6</accession>
<dbReference type="EMBL" id="CP158299">
    <property type="protein sequence ID" value="XBV86860.1"/>
    <property type="molecule type" value="Genomic_DNA"/>
</dbReference>
<dbReference type="InterPro" id="IPR021214">
    <property type="entry name" value="DUF2568"/>
</dbReference>
<gene>
    <name evidence="2" type="ORF">ABOD76_11275</name>
</gene>
<dbReference type="KEGG" id="dsc:ABOD76_11275"/>
<proteinExistence type="predicted"/>